<keyword evidence="1" id="KW-1133">Transmembrane helix</keyword>
<keyword evidence="1" id="KW-0472">Membrane</keyword>
<evidence type="ECO:0000256" key="1">
    <source>
        <dbReference type="SAM" id="Phobius"/>
    </source>
</evidence>
<sequence>MNENEFLLLGGLLFVAMCALAMVCRDTLYKDVDRPSDDPSA</sequence>
<dbReference type="AlphaFoldDB" id="A0AAW8D5Y8"/>
<name>A0AAW8D5Y8_9BURK</name>
<evidence type="ECO:0000313" key="3">
    <source>
        <dbReference type="Proteomes" id="UP001242045"/>
    </source>
</evidence>
<dbReference type="RefSeq" id="WP_306882416.1">
    <property type="nucleotide sequence ID" value="NZ_JAUSRD010000021.1"/>
</dbReference>
<comment type="caution">
    <text evidence="2">The sequence shown here is derived from an EMBL/GenBank/DDBJ whole genome shotgun (WGS) entry which is preliminary data.</text>
</comment>
<protein>
    <submittedName>
        <fullName evidence="2">Uncharacterized protein</fullName>
    </submittedName>
</protein>
<gene>
    <name evidence="2" type="ORF">J2W31_005907</name>
</gene>
<proteinExistence type="predicted"/>
<reference evidence="2" key="1">
    <citation type="submission" date="2023-07" db="EMBL/GenBank/DDBJ databases">
        <title>Sorghum-associated microbial communities from plants grown in Nebraska, USA.</title>
        <authorList>
            <person name="Schachtman D."/>
        </authorList>
    </citation>
    <scope>NUCLEOTIDE SEQUENCE</scope>
    <source>
        <strain evidence="2">DS3754</strain>
    </source>
</reference>
<accession>A0AAW8D5Y8</accession>
<feature type="transmembrane region" description="Helical" evidence="1">
    <location>
        <begin position="6"/>
        <end position="24"/>
    </location>
</feature>
<evidence type="ECO:0000313" key="2">
    <source>
        <dbReference type="EMBL" id="MDP9896766.1"/>
    </source>
</evidence>
<organism evidence="2 3">
    <name type="scientific">Variovorax boronicumulans</name>
    <dbReference type="NCBI Taxonomy" id="436515"/>
    <lineage>
        <taxon>Bacteria</taxon>
        <taxon>Pseudomonadati</taxon>
        <taxon>Pseudomonadota</taxon>
        <taxon>Betaproteobacteria</taxon>
        <taxon>Burkholderiales</taxon>
        <taxon>Comamonadaceae</taxon>
        <taxon>Variovorax</taxon>
    </lineage>
</organism>
<keyword evidence="1" id="KW-0812">Transmembrane</keyword>
<dbReference type="Proteomes" id="UP001242045">
    <property type="component" value="Unassembled WGS sequence"/>
</dbReference>
<dbReference type="EMBL" id="JAUSRD010000021">
    <property type="protein sequence ID" value="MDP9896766.1"/>
    <property type="molecule type" value="Genomic_DNA"/>
</dbReference>